<keyword evidence="2" id="KW-1185">Reference proteome</keyword>
<evidence type="ECO:0000313" key="2">
    <source>
        <dbReference type="Proteomes" id="UP000320042"/>
    </source>
</evidence>
<gene>
    <name evidence="1" type="ORF">FPZ43_12740</name>
</gene>
<organism evidence="1 2">
    <name type="scientific">Mucilaginibacter pallidiroseus</name>
    <dbReference type="NCBI Taxonomy" id="2599295"/>
    <lineage>
        <taxon>Bacteria</taxon>
        <taxon>Pseudomonadati</taxon>
        <taxon>Bacteroidota</taxon>
        <taxon>Sphingobacteriia</taxon>
        <taxon>Sphingobacteriales</taxon>
        <taxon>Sphingobacteriaceae</taxon>
        <taxon>Mucilaginibacter</taxon>
    </lineage>
</organism>
<accession>A0A563U7M1</accession>
<sequence>MNREFGSPTLATTEQYLDIHQPIYDGNQIKIERIDREKVNKEGVIIAYVPIQGEYFAFALYINVSSNDITGIITESRNSVFLKATSTTLTAKQIFEDLDIVGYTTHWHFEDNINDGAKLSYVVFEPNPEPDEFEDKILKLLLILKSHQEKLLGLSYAVTYYLHVVMDFHGRNQMLGSIILSEQCITLLNNLNLKIQFDITSWGNTFKS</sequence>
<comment type="caution">
    <text evidence="1">The sequence shown here is derived from an EMBL/GenBank/DDBJ whole genome shotgun (WGS) entry which is preliminary data.</text>
</comment>
<protein>
    <recommendedName>
        <fullName evidence="3">DUF4279 domain-containing protein</fullName>
    </recommendedName>
</protein>
<dbReference type="EMBL" id="VOEJ01000006">
    <property type="protein sequence ID" value="TWR27347.1"/>
    <property type="molecule type" value="Genomic_DNA"/>
</dbReference>
<evidence type="ECO:0000313" key="1">
    <source>
        <dbReference type="EMBL" id="TWR27347.1"/>
    </source>
</evidence>
<evidence type="ECO:0008006" key="3">
    <source>
        <dbReference type="Google" id="ProtNLM"/>
    </source>
</evidence>
<proteinExistence type="predicted"/>
<dbReference type="Proteomes" id="UP000320042">
    <property type="component" value="Unassembled WGS sequence"/>
</dbReference>
<reference evidence="1 2" key="1">
    <citation type="submission" date="2019-07" db="EMBL/GenBank/DDBJ databases">
        <authorList>
            <person name="Kim J."/>
        </authorList>
    </citation>
    <scope>NUCLEOTIDE SEQUENCE [LARGE SCALE GENOMIC DNA]</scope>
    <source>
        <strain evidence="2">dk17</strain>
    </source>
</reference>
<name>A0A563U7M1_9SPHI</name>
<dbReference type="AlphaFoldDB" id="A0A563U7M1"/>